<keyword evidence="3" id="KW-1185">Reference proteome</keyword>
<protein>
    <recommendedName>
        <fullName evidence="1">NmrA-like domain-containing protein</fullName>
    </recommendedName>
</protein>
<comment type="caution">
    <text evidence="2">The sequence shown here is derived from an EMBL/GenBank/DDBJ whole genome shotgun (WGS) entry which is preliminary data.</text>
</comment>
<evidence type="ECO:0000313" key="3">
    <source>
        <dbReference type="Proteomes" id="UP001049176"/>
    </source>
</evidence>
<dbReference type="InterPro" id="IPR050608">
    <property type="entry name" value="NmrA-type/Isoflavone_red_sf"/>
</dbReference>
<dbReference type="PANTHER" id="PTHR43349">
    <property type="entry name" value="PINORESINOL REDUCTASE-RELATED"/>
    <property type="match status" value="1"/>
</dbReference>
<reference evidence="2" key="1">
    <citation type="journal article" date="2021" name="Genome Biol. Evol.">
        <title>The assembled and annotated genome of the fairy-ring fungus Marasmius oreades.</title>
        <authorList>
            <person name="Hiltunen M."/>
            <person name="Ament-Velasquez S.L."/>
            <person name="Johannesson H."/>
        </authorList>
    </citation>
    <scope>NUCLEOTIDE SEQUENCE</scope>
    <source>
        <strain evidence="2">03SP1</strain>
    </source>
</reference>
<dbReference type="Proteomes" id="UP001049176">
    <property type="component" value="Unassembled WGS sequence"/>
</dbReference>
<accession>A0A9P7UJN3</accession>
<dbReference type="RefSeq" id="XP_043001764.1">
    <property type="nucleotide sequence ID" value="XM_043160638.1"/>
</dbReference>
<sequence>MASHTKHIVLLVGSTGKTGSSIVRALAKLPEKYVIKALVRRSSMDKPIVQEFRNLGVEIVPGDLAGDTQESLETKLNNVDIVINATIPVEDGNQNKLFLAAKNASVKRVVPSDFGPSAPPGAMKYQDTKLKIRQFIIENEIPYTFIQAGWLTSLLFPQSHSVVGNSPMGKQFYGSGKVKTAYTALERVGEFVARIIGDPRTLNQTVQAYDGEATLEEVWTIASKVTGENFDDYTRLSAEDIESTLRDGPDFLTALLFEYNRSALIRGDNTVENAVSLGALDARVLYPDYVPLGLEEVAKQVYGKN</sequence>
<gene>
    <name evidence="2" type="ORF">E1B28_013834</name>
</gene>
<dbReference type="GeneID" id="66082909"/>
<name>A0A9P7UJN3_9AGAR</name>
<evidence type="ECO:0000259" key="1">
    <source>
        <dbReference type="Pfam" id="PF05368"/>
    </source>
</evidence>
<dbReference type="Gene3D" id="3.90.25.10">
    <property type="entry name" value="UDP-galactose 4-epimerase, domain 1"/>
    <property type="match status" value="1"/>
</dbReference>
<organism evidence="2 3">
    <name type="scientific">Marasmius oreades</name>
    <name type="common">fairy-ring Marasmius</name>
    <dbReference type="NCBI Taxonomy" id="181124"/>
    <lineage>
        <taxon>Eukaryota</taxon>
        <taxon>Fungi</taxon>
        <taxon>Dikarya</taxon>
        <taxon>Basidiomycota</taxon>
        <taxon>Agaricomycotina</taxon>
        <taxon>Agaricomycetes</taxon>
        <taxon>Agaricomycetidae</taxon>
        <taxon>Agaricales</taxon>
        <taxon>Marasmiineae</taxon>
        <taxon>Marasmiaceae</taxon>
        <taxon>Marasmius</taxon>
    </lineage>
</organism>
<dbReference type="Gene3D" id="3.40.50.720">
    <property type="entry name" value="NAD(P)-binding Rossmann-like Domain"/>
    <property type="match status" value="1"/>
</dbReference>
<dbReference type="Pfam" id="PF05368">
    <property type="entry name" value="NmrA"/>
    <property type="match status" value="1"/>
</dbReference>
<proteinExistence type="predicted"/>
<dbReference type="AlphaFoldDB" id="A0A9P7UJN3"/>
<dbReference type="OrthoDB" id="9974981at2759"/>
<dbReference type="InterPro" id="IPR008030">
    <property type="entry name" value="NmrA-like"/>
</dbReference>
<dbReference type="PANTHER" id="PTHR43349:SF93">
    <property type="entry name" value="ISOFLAVONE REDUCTASE HOMOLOG P3-RELATED"/>
    <property type="match status" value="1"/>
</dbReference>
<feature type="domain" description="NmrA-like" evidence="1">
    <location>
        <begin position="6"/>
        <end position="289"/>
    </location>
</feature>
<dbReference type="KEGG" id="more:E1B28_013834"/>
<evidence type="ECO:0000313" key="2">
    <source>
        <dbReference type="EMBL" id="KAG7085293.1"/>
    </source>
</evidence>
<dbReference type="EMBL" id="MU249552">
    <property type="protein sequence ID" value="KAG7085293.1"/>
    <property type="molecule type" value="Genomic_DNA"/>
</dbReference>
<dbReference type="InterPro" id="IPR036291">
    <property type="entry name" value="NAD(P)-bd_dom_sf"/>
</dbReference>
<dbReference type="SUPFAM" id="SSF51735">
    <property type="entry name" value="NAD(P)-binding Rossmann-fold domains"/>
    <property type="match status" value="1"/>
</dbReference>